<keyword evidence="3" id="KW-0238">DNA-binding</keyword>
<evidence type="ECO:0000313" key="10">
    <source>
        <dbReference type="Proteomes" id="UP000824120"/>
    </source>
</evidence>
<keyword evidence="4" id="KW-0804">Transcription</keyword>
<evidence type="ECO:0000256" key="3">
    <source>
        <dbReference type="ARBA" id="ARBA00023125"/>
    </source>
</evidence>
<evidence type="ECO:0000256" key="2">
    <source>
        <dbReference type="ARBA" id="ARBA00023015"/>
    </source>
</evidence>
<evidence type="ECO:0000259" key="8">
    <source>
        <dbReference type="PROSITE" id="PS50066"/>
    </source>
</evidence>
<feature type="region of interest" description="Disordered" evidence="7">
    <location>
        <begin position="193"/>
        <end position="230"/>
    </location>
</feature>
<proteinExistence type="predicted"/>
<dbReference type="SMART" id="SM00432">
    <property type="entry name" value="MADS"/>
    <property type="match status" value="1"/>
</dbReference>
<dbReference type="PANTHER" id="PTHR11945:SF654">
    <property type="entry name" value="MADS-BOX DOMAIN-CONTAINING PROTEIN"/>
    <property type="match status" value="1"/>
</dbReference>
<protein>
    <recommendedName>
        <fullName evidence="8">MADS-box domain-containing protein</fullName>
    </recommendedName>
</protein>
<dbReference type="GO" id="GO:0000981">
    <property type="term" value="F:DNA-binding transcription factor activity, RNA polymerase II-specific"/>
    <property type="evidence" value="ECO:0007669"/>
    <property type="project" value="InterPro"/>
</dbReference>
<name>A0A9J5YM92_SOLCO</name>
<dbReference type="EMBL" id="JACXVP010000006">
    <property type="protein sequence ID" value="KAG5600038.1"/>
    <property type="molecule type" value="Genomic_DNA"/>
</dbReference>
<dbReference type="PRINTS" id="PR00404">
    <property type="entry name" value="MADSDOMAIN"/>
</dbReference>
<evidence type="ECO:0000256" key="4">
    <source>
        <dbReference type="ARBA" id="ARBA00023163"/>
    </source>
</evidence>
<evidence type="ECO:0000256" key="1">
    <source>
        <dbReference type="ARBA" id="ARBA00004123"/>
    </source>
</evidence>
<dbReference type="PROSITE" id="PS50066">
    <property type="entry name" value="MADS_BOX_2"/>
    <property type="match status" value="1"/>
</dbReference>
<dbReference type="Gene3D" id="3.40.1810.10">
    <property type="entry name" value="Transcription factor, MADS-box"/>
    <property type="match status" value="1"/>
</dbReference>
<dbReference type="AlphaFoldDB" id="A0A9J5YM92"/>
<dbReference type="GO" id="GO:0000978">
    <property type="term" value="F:RNA polymerase II cis-regulatory region sequence-specific DNA binding"/>
    <property type="evidence" value="ECO:0007669"/>
    <property type="project" value="TreeGrafter"/>
</dbReference>
<evidence type="ECO:0000256" key="6">
    <source>
        <dbReference type="SAM" id="Coils"/>
    </source>
</evidence>
<dbReference type="OrthoDB" id="1301276at2759"/>
<dbReference type="PANTHER" id="PTHR11945">
    <property type="entry name" value="MADS BOX PROTEIN"/>
    <property type="match status" value="1"/>
</dbReference>
<dbReference type="GO" id="GO:0005634">
    <property type="term" value="C:nucleus"/>
    <property type="evidence" value="ECO:0007669"/>
    <property type="project" value="UniProtKB-SubCell"/>
</dbReference>
<dbReference type="Proteomes" id="UP000824120">
    <property type="component" value="Chromosome 6"/>
</dbReference>
<dbReference type="SUPFAM" id="SSF55455">
    <property type="entry name" value="SRF-like"/>
    <property type="match status" value="1"/>
</dbReference>
<evidence type="ECO:0000313" key="9">
    <source>
        <dbReference type="EMBL" id="KAG5600038.1"/>
    </source>
</evidence>
<evidence type="ECO:0000256" key="7">
    <source>
        <dbReference type="SAM" id="MobiDB-lite"/>
    </source>
</evidence>
<dbReference type="InterPro" id="IPR033897">
    <property type="entry name" value="SRF-like_MADS-box"/>
</dbReference>
<feature type="compositionally biased region" description="Low complexity" evidence="7">
    <location>
        <begin position="212"/>
        <end position="230"/>
    </location>
</feature>
<evidence type="ECO:0000256" key="5">
    <source>
        <dbReference type="ARBA" id="ARBA00023242"/>
    </source>
</evidence>
<feature type="domain" description="MADS-box" evidence="8">
    <location>
        <begin position="1"/>
        <end position="49"/>
    </location>
</feature>
<keyword evidence="10" id="KW-1185">Reference proteome</keyword>
<dbReference type="InterPro" id="IPR036879">
    <property type="entry name" value="TF_MADSbox_sf"/>
</dbReference>
<keyword evidence="5" id="KW-0539">Nucleus</keyword>
<comment type="caution">
    <text evidence="9">The sequence shown here is derived from an EMBL/GenBank/DDBJ whole genome shotgun (WGS) entry which is preliminary data.</text>
</comment>
<dbReference type="GO" id="GO:0045944">
    <property type="term" value="P:positive regulation of transcription by RNA polymerase II"/>
    <property type="evidence" value="ECO:0007669"/>
    <property type="project" value="InterPro"/>
</dbReference>
<accession>A0A9J5YM92</accession>
<feature type="coiled-coil region" evidence="6">
    <location>
        <begin position="87"/>
        <end position="114"/>
    </location>
</feature>
<sequence length="265" mass="30293">MPRNKVIFALIENETDRKVSYKKRHKGFLKKAQELMTLCDIEMAAIIYSPYSDEPKVFPNHGAAINTFRKFKELETLERSKNMVTRDEFTEERIKKLEKNLLKVRKENRVKEITNEMHEVLKGKTISVDMNSCYLNDLSYVIKKNLELVRKAITKNVSDEGSTSNVPQSRPSTTMTYMIPSSIIDPPLYAPVPTPMTPQMDPSEEIPPMGTSIQMNSSQNNSSDNPESPSLIELLNWKNDDIVTLLDDLSLNNINDQDPQPTNNI</sequence>
<organism evidence="9 10">
    <name type="scientific">Solanum commersonii</name>
    <name type="common">Commerson's wild potato</name>
    <name type="synonym">Commerson's nightshade</name>
    <dbReference type="NCBI Taxonomy" id="4109"/>
    <lineage>
        <taxon>Eukaryota</taxon>
        <taxon>Viridiplantae</taxon>
        <taxon>Streptophyta</taxon>
        <taxon>Embryophyta</taxon>
        <taxon>Tracheophyta</taxon>
        <taxon>Spermatophyta</taxon>
        <taxon>Magnoliopsida</taxon>
        <taxon>eudicotyledons</taxon>
        <taxon>Gunneridae</taxon>
        <taxon>Pentapetalae</taxon>
        <taxon>asterids</taxon>
        <taxon>lamiids</taxon>
        <taxon>Solanales</taxon>
        <taxon>Solanaceae</taxon>
        <taxon>Solanoideae</taxon>
        <taxon>Solaneae</taxon>
        <taxon>Solanum</taxon>
    </lineage>
</organism>
<keyword evidence="6" id="KW-0175">Coiled coil</keyword>
<dbReference type="InterPro" id="IPR002100">
    <property type="entry name" value="TF_MADSbox"/>
</dbReference>
<dbReference type="CDD" id="cd00266">
    <property type="entry name" value="MADS_SRF_like"/>
    <property type="match status" value="1"/>
</dbReference>
<dbReference type="GO" id="GO:0046983">
    <property type="term" value="F:protein dimerization activity"/>
    <property type="evidence" value="ECO:0007669"/>
    <property type="project" value="InterPro"/>
</dbReference>
<reference evidence="9 10" key="1">
    <citation type="submission" date="2020-09" db="EMBL/GenBank/DDBJ databases">
        <title>De no assembly of potato wild relative species, Solanum commersonii.</title>
        <authorList>
            <person name="Cho K."/>
        </authorList>
    </citation>
    <scope>NUCLEOTIDE SEQUENCE [LARGE SCALE GENOMIC DNA]</scope>
    <source>
        <strain evidence="9">LZ3.2</strain>
        <tissue evidence="9">Leaf</tissue>
    </source>
</reference>
<keyword evidence="2" id="KW-0805">Transcription regulation</keyword>
<gene>
    <name evidence="9" type="ORF">H5410_031408</name>
</gene>
<dbReference type="Pfam" id="PF00319">
    <property type="entry name" value="SRF-TF"/>
    <property type="match status" value="1"/>
</dbReference>
<comment type="subcellular location">
    <subcellularLocation>
        <location evidence="1">Nucleus</location>
    </subcellularLocation>
</comment>